<dbReference type="Proteomes" id="UP001152766">
    <property type="component" value="Unassembled WGS sequence"/>
</dbReference>
<comment type="caution">
    <text evidence="4">The sequence shown here is derived from an EMBL/GenBank/DDBJ whole genome shotgun (WGS) entry which is preliminary data.</text>
</comment>
<dbReference type="EMBL" id="SGUG01000037">
    <property type="protein sequence ID" value="MDG0864603.1"/>
    <property type="molecule type" value="Genomic_DNA"/>
</dbReference>
<dbReference type="RefSeq" id="WP_268153108.1">
    <property type="nucleotide sequence ID" value="NZ_JAPPUW010000019.1"/>
</dbReference>
<comment type="similarity">
    <text evidence="1 2">Belongs to the anti-sigma-factor antagonist family.</text>
</comment>
<evidence type="ECO:0000313" key="4">
    <source>
        <dbReference type="EMBL" id="MDG0864603.1"/>
    </source>
</evidence>
<dbReference type="Pfam" id="PF01740">
    <property type="entry name" value="STAS"/>
    <property type="match status" value="1"/>
</dbReference>
<dbReference type="PANTHER" id="PTHR33495">
    <property type="entry name" value="ANTI-SIGMA FACTOR ANTAGONIST TM_1081-RELATED-RELATED"/>
    <property type="match status" value="1"/>
</dbReference>
<reference evidence="4" key="1">
    <citation type="submission" date="2019-02" db="EMBL/GenBank/DDBJ databases">
        <title>Draft genome of the type strain Pelomonas aquatica CCUG 52575T.</title>
        <authorList>
            <person name="Gomila M."/>
            <person name="Lalucat J."/>
        </authorList>
    </citation>
    <scope>NUCLEOTIDE SEQUENCE</scope>
    <source>
        <strain evidence="4">CCUG 52575</strain>
    </source>
</reference>
<proteinExistence type="inferred from homology"/>
<accession>A0A9X4LJZ7</accession>
<keyword evidence="5" id="KW-1185">Reference proteome</keyword>
<evidence type="ECO:0000256" key="1">
    <source>
        <dbReference type="ARBA" id="ARBA00009013"/>
    </source>
</evidence>
<dbReference type="PANTHER" id="PTHR33495:SF2">
    <property type="entry name" value="ANTI-SIGMA FACTOR ANTAGONIST TM_1081-RELATED"/>
    <property type="match status" value="1"/>
</dbReference>
<dbReference type="SUPFAM" id="SSF52091">
    <property type="entry name" value="SpoIIaa-like"/>
    <property type="match status" value="1"/>
</dbReference>
<feature type="domain" description="STAS" evidence="3">
    <location>
        <begin position="15"/>
        <end position="114"/>
    </location>
</feature>
<evidence type="ECO:0000259" key="3">
    <source>
        <dbReference type="PROSITE" id="PS50801"/>
    </source>
</evidence>
<dbReference type="InterPro" id="IPR002645">
    <property type="entry name" value="STAS_dom"/>
</dbReference>
<gene>
    <name evidence="4" type="ORF">EXJ73_19255</name>
</gene>
<dbReference type="AlphaFoldDB" id="A0A9X4LJZ7"/>
<dbReference type="InterPro" id="IPR003658">
    <property type="entry name" value="Anti-sigma_ant"/>
</dbReference>
<evidence type="ECO:0000313" key="5">
    <source>
        <dbReference type="Proteomes" id="UP001152766"/>
    </source>
</evidence>
<dbReference type="NCBIfam" id="TIGR00377">
    <property type="entry name" value="ant_ant_sig"/>
    <property type="match status" value="1"/>
</dbReference>
<dbReference type="GO" id="GO:0043856">
    <property type="term" value="F:anti-sigma factor antagonist activity"/>
    <property type="evidence" value="ECO:0007669"/>
    <property type="project" value="InterPro"/>
</dbReference>
<dbReference type="PROSITE" id="PS50801">
    <property type="entry name" value="STAS"/>
    <property type="match status" value="1"/>
</dbReference>
<organism evidence="4 5">
    <name type="scientific">Pelomonas aquatica</name>
    <dbReference type="NCBI Taxonomy" id="431058"/>
    <lineage>
        <taxon>Bacteria</taxon>
        <taxon>Pseudomonadati</taxon>
        <taxon>Pseudomonadota</taxon>
        <taxon>Betaproteobacteria</taxon>
        <taxon>Burkholderiales</taxon>
        <taxon>Sphaerotilaceae</taxon>
        <taxon>Roseateles</taxon>
    </lineage>
</organism>
<dbReference type="CDD" id="cd07043">
    <property type="entry name" value="STAS_anti-anti-sigma_factors"/>
    <property type="match status" value="1"/>
</dbReference>
<name>A0A9X4LJZ7_9BURK</name>
<evidence type="ECO:0000256" key="2">
    <source>
        <dbReference type="RuleBase" id="RU003749"/>
    </source>
</evidence>
<sequence>MEIEVTTLDPTVNCLRLQGRLDAVAVDRIEVRLNAVAVAPGHDLLVDLSAVDFLASLGIRMLITAARSLKAKGARMVLFGAQPLVHEVLEHVAIDQIIPVVADQAQARALLATD</sequence>
<dbReference type="InterPro" id="IPR036513">
    <property type="entry name" value="STAS_dom_sf"/>
</dbReference>
<dbReference type="Gene3D" id="3.30.750.24">
    <property type="entry name" value="STAS domain"/>
    <property type="match status" value="1"/>
</dbReference>
<protein>
    <recommendedName>
        <fullName evidence="2">Anti-sigma factor antagonist</fullName>
    </recommendedName>
</protein>